<evidence type="ECO:0000313" key="2">
    <source>
        <dbReference type="Proteomes" id="UP000274429"/>
    </source>
</evidence>
<dbReference type="AlphaFoldDB" id="A0A0R3WKH1"/>
<name>A0A0R3WKH1_HYDTA</name>
<dbReference type="Proteomes" id="UP000274429">
    <property type="component" value="Unassembled WGS sequence"/>
</dbReference>
<proteinExistence type="predicted"/>
<sequence>MRSQFHLANEELANTKSVVEECMKEKYYQLSISMLWLNKHGTARWLDDFLTLSAQVGIRDIWGRRYLI</sequence>
<dbReference type="EMBL" id="UYWX01000218">
    <property type="protein sequence ID" value="VDM17632.1"/>
    <property type="molecule type" value="Genomic_DNA"/>
</dbReference>
<dbReference type="WBParaSite" id="TTAC_0000121001-mRNA-1">
    <property type="protein sequence ID" value="TTAC_0000121001-mRNA-1"/>
    <property type="gene ID" value="TTAC_0000121001"/>
</dbReference>
<keyword evidence="2" id="KW-1185">Reference proteome</keyword>
<reference evidence="3" key="1">
    <citation type="submission" date="2017-02" db="UniProtKB">
        <authorList>
            <consortium name="WormBaseParasite"/>
        </authorList>
    </citation>
    <scope>IDENTIFICATION</scope>
</reference>
<evidence type="ECO:0000313" key="3">
    <source>
        <dbReference type="WBParaSite" id="TTAC_0000121001-mRNA-1"/>
    </source>
</evidence>
<accession>A0A0R3WKH1</accession>
<evidence type="ECO:0000313" key="1">
    <source>
        <dbReference type="EMBL" id="VDM17632.1"/>
    </source>
</evidence>
<reference evidence="1 2" key="2">
    <citation type="submission" date="2018-11" db="EMBL/GenBank/DDBJ databases">
        <authorList>
            <consortium name="Pathogen Informatics"/>
        </authorList>
    </citation>
    <scope>NUCLEOTIDE SEQUENCE [LARGE SCALE GENOMIC DNA]</scope>
</reference>
<organism evidence="3">
    <name type="scientific">Hydatigena taeniaeformis</name>
    <name type="common">Feline tapeworm</name>
    <name type="synonym">Taenia taeniaeformis</name>
    <dbReference type="NCBI Taxonomy" id="6205"/>
    <lineage>
        <taxon>Eukaryota</taxon>
        <taxon>Metazoa</taxon>
        <taxon>Spiralia</taxon>
        <taxon>Lophotrochozoa</taxon>
        <taxon>Platyhelminthes</taxon>
        <taxon>Cestoda</taxon>
        <taxon>Eucestoda</taxon>
        <taxon>Cyclophyllidea</taxon>
        <taxon>Taeniidae</taxon>
        <taxon>Hydatigera</taxon>
    </lineage>
</organism>
<gene>
    <name evidence="1" type="ORF">TTAC_LOCUS1211</name>
</gene>
<protein>
    <submittedName>
        <fullName evidence="1 3">Uncharacterized protein</fullName>
    </submittedName>
</protein>